<evidence type="ECO:0000313" key="3">
    <source>
        <dbReference type="Proteomes" id="UP000274756"/>
    </source>
</evidence>
<evidence type="ECO:0000313" key="4">
    <source>
        <dbReference type="WBParaSite" id="DME_0000070301-mRNA-1"/>
    </source>
</evidence>
<reference evidence="4" key="1">
    <citation type="submission" date="2017-02" db="UniProtKB">
        <authorList>
            <consortium name="WormBaseParasite"/>
        </authorList>
    </citation>
    <scope>IDENTIFICATION</scope>
</reference>
<organism evidence="2 4">
    <name type="scientific">Dracunculus medinensis</name>
    <name type="common">Guinea worm</name>
    <dbReference type="NCBI Taxonomy" id="318479"/>
    <lineage>
        <taxon>Eukaryota</taxon>
        <taxon>Metazoa</taxon>
        <taxon>Ecdysozoa</taxon>
        <taxon>Nematoda</taxon>
        <taxon>Chromadorea</taxon>
        <taxon>Rhabditida</taxon>
        <taxon>Spirurina</taxon>
        <taxon>Dracunculoidea</taxon>
        <taxon>Dracunculidae</taxon>
        <taxon>Dracunculus</taxon>
    </lineage>
</organism>
<evidence type="ECO:0000313" key="2">
    <source>
        <dbReference type="Proteomes" id="UP000038040"/>
    </source>
</evidence>
<dbReference type="AlphaFoldDB" id="A0A0N4U228"/>
<name>A0A0N4U228_DRAME</name>
<sequence length="97" mass="11065">MESDRMAYTRFKGKFCNISVSVHDPTLSADDRDTFYAKFQLLTTFLQKYHMVIIGGDWNARVGHNTAAMTSAFHKHGIDRCANEVMPSSLNGRAWNY</sequence>
<keyword evidence="3" id="KW-1185">Reference proteome</keyword>
<dbReference type="Proteomes" id="UP000038040">
    <property type="component" value="Unplaced"/>
</dbReference>
<accession>A0A0N4U228</accession>
<dbReference type="OrthoDB" id="6146255at2759"/>
<dbReference type="Proteomes" id="UP000274756">
    <property type="component" value="Unassembled WGS sequence"/>
</dbReference>
<reference evidence="1 3" key="2">
    <citation type="submission" date="2018-11" db="EMBL/GenBank/DDBJ databases">
        <authorList>
            <consortium name="Pathogen Informatics"/>
        </authorList>
    </citation>
    <scope>NUCLEOTIDE SEQUENCE [LARGE SCALE GENOMIC DNA]</scope>
</reference>
<evidence type="ECO:0000313" key="1">
    <source>
        <dbReference type="EMBL" id="VDN55090.1"/>
    </source>
</evidence>
<dbReference type="EMBL" id="UYYG01001151">
    <property type="protein sequence ID" value="VDN55090.1"/>
    <property type="molecule type" value="Genomic_DNA"/>
</dbReference>
<gene>
    <name evidence="1" type="ORF">DME_LOCUS5063</name>
</gene>
<proteinExistence type="predicted"/>
<dbReference type="WBParaSite" id="DME_0000070301-mRNA-1">
    <property type="protein sequence ID" value="DME_0000070301-mRNA-1"/>
    <property type="gene ID" value="DME_0000070301"/>
</dbReference>
<protein>
    <submittedName>
        <fullName evidence="4">Endo/exonuclease/phosphatase domain-containing protein</fullName>
    </submittedName>
</protein>